<dbReference type="GO" id="GO:0006508">
    <property type="term" value="P:proteolysis"/>
    <property type="evidence" value="ECO:0007669"/>
    <property type="project" value="InterPro"/>
</dbReference>
<dbReference type="RefSeq" id="WP_194111422.1">
    <property type="nucleotide sequence ID" value="NZ_JADFFL010000003.1"/>
</dbReference>
<dbReference type="SUPFAM" id="SSF52096">
    <property type="entry name" value="ClpP/crotonase"/>
    <property type="match status" value="1"/>
</dbReference>
<organism evidence="3 4">
    <name type="scientific">Mucilaginibacter myungsuensis</name>
    <dbReference type="NCBI Taxonomy" id="649104"/>
    <lineage>
        <taxon>Bacteria</taxon>
        <taxon>Pseudomonadati</taxon>
        <taxon>Bacteroidota</taxon>
        <taxon>Sphingobacteriia</taxon>
        <taxon>Sphingobacteriales</taxon>
        <taxon>Sphingobacteriaceae</taxon>
        <taxon>Mucilaginibacter</taxon>
    </lineage>
</organism>
<dbReference type="Gene3D" id="3.90.226.10">
    <property type="entry name" value="2-enoyl-CoA Hydratase, Chain A, domain 1"/>
    <property type="match status" value="1"/>
</dbReference>
<reference evidence="3" key="1">
    <citation type="submission" date="2020-10" db="EMBL/GenBank/DDBJ databases">
        <title>Mucilaginibacter mali sp. nov., isolated from rhizosphere soil of apple orchard.</title>
        <authorList>
            <person name="Lee J.-S."/>
            <person name="Kim H.S."/>
            <person name="Kim J.-S."/>
        </authorList>
    </citation>
    <scope>NUCLEOTIDE SEQUENCE</scope>
    <source>
        <strain evidence="3">KCTC 22746</strain>
    </source>
</reference>
<keyword evidence="4" id="KW-1185">Reference proteome</keyword>
<evidence type="ECO:0000256" key="1">
    <source>
        <dbReference type="SAM" id="SignalP"/>
    </source>
</evidence>
<evidence type="ECO:0000313" key="3">
    <source>
        <dbReference type="EMBL" id="MBE9662242.1"/>
    </source>
</evidence>
<feature type="chain" id="PRO_5037117186" description="Tail specific protease domain-containing protein" evidence="1">
    <location>
        <begin position="20"/>
        <end position="485"/>
    </location>
</feature>
<dbReference type="GO" id="GO:0008236">
    <property type="term" value="F:serine-type peptidase activity"/>
    <property type="evidence" value="ECO:0007669"/>
    <property type="project" value="InterPro"/>
</dbReference>
<dbReference type="InterPro" id="IPR029045">
    <property type="entry name" value="ClpP/crotonase-like_dom_sf"/>
</dbReference>
<dbReference type="InterPro" id="IPR005151">
    <property type="entry name" value="Tail-specific_protease"/>
</dbReference>
<dbReference type="Proteomes" id="UP000622475">
    <property type="component" value="Unassembled WGS sequence"/>
</dbReference>
<feature type="domain" description="Tail specific protease" evidence="2">
    <location>
        <begin position="262"/>
        <end position="424"/>
    </location>
</feature>
<sequence>MKVKLLFLVLTLITNTSLAQVFDTVSYYKKYPVAQLHQDLDALLKKFEEIHPNYFKETPRDTVLKRYEQLKARITKPLNRMDFMNMFAPMVFDVIKDGHNYVNAPGEEIQQYIDRDGLFFPLPVRIYKRMLFVNSRKADLPYNTQIKSINGVPAQDIVDKILGSYNPENDRYEESYCSGDFSRMFWVSYGMMKQFKITYADGDAVKEIVMTGAKLEQVDQLRAKPQSEAKNYLIRYPNYAYYELPDQRIGVLEYKACADLENFRPFCDSVFTRIRKAGLKDLIIDIRNNDGGTTRLNQILYEYITDKPVAQYTQVDIKVSKESKRDLIQANRKFAGWFKWYHYLYYPIYIRLEAGRKLLLTARNGTMVTQTFQPVTPPKNDLLFKGDIYLLTGNSTYSSAAIFAAAFKCYQLGAIVGQETGEPTCFTGDWVSVVLPNTKLDVAISDRRFLLACGKCDGRGVLPDRAVNDDKNAMDVVKKMIAQKK</sequence>
<proteinExistence type="predicted"/>
<protein>
    <recommendedName>
        <fullName evidence="2">Tail specific protease domain-containing protein</fullName>
    </recommendedName>
</protein>
<dbReference type="AlphaFoldDB" id="A0A929PXH0"/>
<name>A0A929PXH0_9SPHI</name>
<evidence type="ECO:0000259" key="2">
    <source>
        <dbReference type="Pfam" id="PF03572"/>
    </source>
</evidence>
<feature type="signal peptide" evidence="1">
    <location>
        <begin position="1"/>
        <end position="19"/>
    </location>
</feature>
<dbReference type="Pfam" id="PF03572">
    <property type="entry name" value="Peptidase_S41"/>
    <property type="match status" value="1"/>
</dbReference>
<keyword evidence="1" id="KW-0732">Signal</keyword>
<gene>
    <name evidence="3" type="ORF">IRJ16_10140</name>
</gene>
<dbReference type="EMBL" id="JADFFL010000003">
    <property type="protein sequence ID" value="MBE9662242.1"/>
    <property type="molecule type" value="Genomic_DNA"/>
</dbReference>
<evidence type="ECO:0000313" key="4">
    <source>
        <dbReference type="Proteomes" id="UP000622475"/>
    </source>
</evidence>
<accession>A0A929PXH0</accession>
<comment type="caution">
    <text evidence="3">The sequence shown here is derived from an EMBL/GenBank/DDBJ whole genome shotgun (WGS) entry which is preliminary data.</text>
</comment>